<feature type="transmembrane region" description="Helical" evidence="1">
    <location>
        <begin position="152"/>
        <end position="172"/>
    </location>
</feature>
<keyword evidence="1" id="KW-1133">Transmembrane helix</keyword>
<feature type="transmembrane region" description="Helical" evidence="1">
    <location>
        <begin position="215"/>
        <end position="235"/>
    </location>
</feature>
<dbReference type="Proteomes" id="UP000002366">
    <property type="component" value="Chromosome"/>
</dbReference>
<dbReference type="EMBL" id="CP001997">
    <property type="protein sequence ID" value="ADE56497.1"/>
    <property type="molecule type" value="Genomic_DNA"/>
</dbReference>
<dbReference type="PANTHER" id="PTHR12715:SF4">
    <property type="entry name" value="EAMA DOMAIN-CONTAINING PROTEIN"/>
    <property type="match status" value="1"/>
</dbReference>
<feature type="domain" description="EamA" evidence="2">
    <location>
        <begin position="154"/>
        <end position="289"/>
    </location>
</feature>
<proteinExistence type="predicted"/>
<dbReference type="GO" id="GO:0016020">
    <property type="term" value="C:membrane"/>
    <property type="evidence" value="ECO:0007669"/>
    <property type="project" value="InterPro"/>
</dbReference>
<evidence type="ECO:0000313" key="4">
    <source>
        <dbReference type="Proteomes" id="UP000002366"/>
    </source>
</evidence>
<dbReference type="Gene3D" id="1.10.3730.20">
    <property type="match status" value="1"/>
</dbReference>
<organism evidence="3 4">
    <name type="scientific">Aminobacterium colombiense (strain DSM 12261 / ALA-1)</name>
    <dbReference type="NCBI Taxonomy" id="572547"/>
    <lineage>
        <taxon>Bacteria</taxon>
        <taxon>Thermotogati</taxon>
        <taxon>Synergistota</taxon>
        <taxon>Synergistia</taxon>
        <taxon>Synergistales</taxon>
        <taxon>Aminobacteriaceae</taxon>
        <taxon>Aminobacterium</taxon>
    </lineage>
</organism>
<name>D5ED65_AMICL</name>
<keyword evidence="1" id="KW-0472">Membrane</keyword>
<protein>
    <recommendedName>
        <fullName evidence="2">EamA domain-containing protein</fullName>
    </recommendedName>
</protein>
<dbReference type="InterPro" id="IPR000620">
    <property type="entry name" value="EamA_dom"/>
</dbReference>
<keyword evidence="4" id="KW-1185">Reference proteome</keyword>
<gene>
    <name evidence="3" type="ordered locus">Amico_0354</name>
</gene>
<dbReference type="AlphaFoldDB" id="D5ED65"/>
<dbReference type="InterPro" id="IPR037185">
    <property type="entry name" value="EmrE-like"/>
</dbReference>
<evidence type="ECO:0000256" key="1">
    <source>
        <dbReference type="SAM" id="Phobius"/>
    </source>
</evidence>
<dbReference type="Pfam" id="PF00892">
    <property type="entry name" value="EamA"/>
    <property type="match status" value="2"/>
</dbReference>
<feature type="transmembrane region" description="Helical" evidence="1">
    <location>
        <begin position="128"/>
        <end position="146"/>
    </location>
</feature>
<dbReference type="PANTHER" id="PTHR12715">
    <property type="entry name" value="TRANSPORTER, DRUG/METABOLITE EXPORTER FAMILY"/>
    <property type="match status" value="1"/>
</dbReference>
<feature type="transmembrane region" description="Helical" evidence="1">
    <location>
        <begin position="184"/>
        <end position="203"/>
    </location>
</feature>
<sequence>MTSSTHPRLKVLLAVLFWGGSYTATKIAVSRVSPVAVLWLRFGIGAAVLGLVLFLKKRLQLLPLHQMTELCFLGFFGVFLHNYIQAWGLRTAAAGISALIIACTPVIIALLSAFLLKEKLVQRQSLGIIMAAFGVLFILSKGNLAFLKEGNYSFGELLVVCSAFTWALFSVFSRKALKTIPPALAMFYVILSGWFFSSIPFLFQGVREISKLDMAGWGSTLFLGVFCSALAYVFWYDALKLLPASEVGVFLYISPIVAVAVAWIFLGEPLLLSSIIGGGLVLTGVSIVNYRKKS</sequence>
<dbReference type="STRING" id="572547.Amico_0354"/>
<dbReference type="eggNOG" id="COG0697">
    <property type="taxonomic scope" value="Bacteria"/>
</dbReference>
<evidence type="ECO:0000313" key="3">
    <source>
        <dbReference type="EMBL" id="ADE56497.1"/>
    </source>
</evidence>
<feature type="transmembrane region" description="Helical" evidence="1">
    <location>
        <begin position="247"/>
        <end position="265"/>
    </location>
</feature>
<dbReference type="KEGG" id="aco:Amico_0354"/>
<feature type="transmembrane region" description="Helical" evidence="1">
    <location>
        <begin position="271"/>
        <end position="290"/>
    </location>
</feature>
<dbReference type="OrthoDB" id="3525at2"/>
<accession>D5ED65</accession>
<dbReference type="HOGENOM" id="CLU_033863_21_3_0"/>
<dbReference type="SUPFAM" id="SSF103481">
    <property type="entry name" value="Multidrug resistance efflux transporter EmrE"/>
    <property type="match status" value="2"/>
</dbReference>
<dbReference type="RefSeq" id="WP_013047763.1">
    <property type="nucleotide sequence ID" value="NC_014011.1"/>
</dbReference>
<feature type="transmembrane region" description="Helical" evidence="1">
    <location>
        <begin position="67"/>
        <end position="84"/>
    </location>
</feature>
<feature type="domain" description="EamA" evidence="2">
    <location>
        <begin position="11"/>
        <end position="139"/>
    </location>
</feature>
<feature type="transmembrane region" description="Helical" evidence="1">
    <location>
        <begin position="96"/>
        <end position="116"/>
    </location>
</feature>
<dbReference type="InterPro" id="IPR052756">
    <property type="entry name" value="Alkyne_AA_exporter"/>
</dbReference>
<evidence type="ECO:0000259" key="2">
    <source>
        <dbReference type="Pfam" id="PF00892"/>
    </source>
</evidence>
<keyword evidence="1" id="KW-0812">Transmembrane</keyword>
<feature type="transmembrane region" description="Helical" evidence="1">
    <location>
        <begin position="33"/>
        <end position="55"/>
    </location>
</feature>
<reference evidence="3 4" key="1">
    <citation type="journal article" date="2010" name="Stand. Genomic Sci.">
        <title>Complete genome sequence of Aminobacterium colombiense type strain (ALA-1).</title>
        <authorList>
            <person name="Chertkov O."/>
            <person name="Sikorski J."/>
            <person name="Brambilla E."/>
            <person name="Lapidus A."/>
            <person name="Copeland A."/>
            <person name="Glavina Del Rio T."/>
            <person name="Nolan M."/>
            <person name="Lucas S."/>
            <person name="Tice H."/>
            <person name="Cheng J.F."/>
            <person name="Han C."/>
            <person name="Detter J.C."/>
            <person name="Bruce D."/>
            <person name="Tapia R."/>
            <person name="Goodwin L."/>
            <person name="Pitluck S."/>
            <person name="Liolios K."/>
            <person name="Ivanova N."/>
            <person name="Mavromatis K."/>
            <person name="Ovchinnikova G."/>
            <person name="Pati A."/>
            <person name="Chen A."/>
            <person name="Palaniappan K."/>
            <person name="Land M."/>
            <person name="Hauser L."/>
            <person name="Chang Y.J."/>
            <person name="Jeffries C.D."/>
            <person name="Spring S."/>
            <person name="Rohde M."/>
            <person name="Goker M."/>
            <person name="Bristow J."/>
            <person name="Eisen J.A."/>
            <person name="Markowitz V."/>
            <person name="Hugenholtz P."/>
            <person name="Kyrpides N.C."/>
            <person name="Klenk H.P."/>
        </authorList>
    </citation>
    <scope>NUCLEOTIDE SEQUENCE [LARGE SCALE GENOMIC DNA]</scope>
    <source>
        <strain evidence="4">DSM 12261 / ALA-1</strain>
    </source>
</reference>